<dbReference type="SUPFAM" id="SSF48008">
    <property type="entry name" value="GntR ligand-binding domain-like"/>
    <property type="match status" value="1"/>
</dbReference>
<proteinExistence type="predicted"/>
<keyword evidence="1" id="KW-0805">Transcription regulation</keyword>
<feature type="domain" description="HTH gntR-type" evidence="4">
    <location>
        <begin position="15"/>
        <end position="83"/>
    </location>
</feature>
<dbReference type="PANTHER" id="PTHR43537:SF5">
    <property type="entry name" value="UXU OPERON TRANSCRIPTIONAL REGULATOR"/>
    <property type="match status" value="1"/>
</dbReference>
<evidence type="ECO:0000313" key="6">
    <source>
        <dbReference type="Proteomes" id="UP000192917"/>
    </source>
</evidence>
<dbReference type="CDD" id="cd07377">
    <property type="entry name" value="WHTH_GntR"/>
    <property type="match status" value="1"/>
</dbReference>
<dbReference type="SUPFAM" id="SSF46785">
    <property type="entry name" value="Winged helix' DNA-binding domain"/>
    <property type="match status" value="1"/>
</dbReference>
<organism evidence="5 6">
    <name type="scientific">Tistlia consotensis USBA 355</name>
    <dbReference type="NCBI Taxonomy" id="560819"/>
    <lineage>
        <taxon>Bacteria</taxon>
        <taxon>Pseudomonadati</taxon>
        <taxon>Pseudomonadota</taxon>
        <taxon>Alphaproteobacteria</taxon>
        <taxon>Rhodospirillales</taxon>
        <taxon>Rhodovibrionaceae</taxon>
        <taxon>Tistlia</taxon>
    </lineage>
</organism>
<keyword evidence="6" id="KW-1185">Reference proteome</keyword>
<accession>A0A1Y6CN67</accession>
<dbReference type="AlphaFoldDB" id="A0A1Y6CN67"/>
<dbReference type="SMART" id="SM00345">
    <property type="entry name" value="HTH_GNTR"/>
    <property type="match status" value="1"/>
</dbReference>
<evidence type="ECO:0000259" key="4">
    <source>
        <dbReference type="PROSITE" id="PS50949"/>
    </source>
</evidence>
<dbReference type="RefSeq" id="WP_085125914.1">
    <property type="nucleotide sequence ID" value="NZ_FWZX01000035.1"/>
</dbReference>
<dbReference type="Gene3D" id="1.20.120.530">
    <property type="entry name" value="GntR ligand-binding domain-like"/>
    <property type="match status" value="1"/>
</dbReference>
<dbReference type="EMBL" id="FWZX01000035">
    <property type="protein sequence ID" value="SMF76028.1"/>
    <property type="molecule type" value="Genomic_DNA"/>
</dbReference>
<dbReference type="InterPro" id="IPR036388">
    <property type="entry name" value="WH-like_DNA-bd_sf"/>
</dbReference>
<dbReference type="SMART" id="SM00895">
    <property type="entry name" value="FCD"/>
    <property type="match status" value="1"/>
</dbReference>
<reference evidence="5 6" key="1">
    <citation type="submission" date="2017-04" db="EMBL/GenBank/DDBJ databases">
        <authorList>
            <person name="Afonso C.L."/>
            <person name="Miller P.J."/>
            <person name="Scott M.A."/>
            <person name="Spackman E."/>
            <person name="Goraichik I."/>
            <person name="Dimitrov K.M."/>
            <person name="Suarez D.L."/>
            <person name="Swayne D.E."/>
        </authorList>
    </citation>
    <scope>NUCLEOTIDE SEQUENCE [LARGE SCALE GENOMIC DNA]</scope>
    <source>
        <strain evidence="5 6">USBA 355</strain>
    </source>
</reference>
<evidence type="ECO:0000256" key="3">
    <source>
        <dbReference type="ARBA" id="ARBA00023163"/>
    </source>
</evidence>
<name>A0A1Y6CN67_9PROT</name>
<dbReference type="Gene3D" id="1.10.10.10">
    <property type="entry name" value="Winged helix-like DNA-binding domain superfamily/Winged helix DNA-binding domain"/>
    <property type="match status" value="1"/>
</dbReference>
<evidence type="ECO:0000313" key="5">
    <source>
        <dbReference type="EMBL" id="SMF76028.1"/>
    </source>
</evidence>
<evidence type="ECO:0000256" key="1">
    <source>
        <dbReference type="ARBA" id="ARBA00023015"/>
    </source>
</evidence>
<dbReference type="InterPro" id="IPR008920">
    <property type="entry name" value="TF_FadR/GntR_C"/>
</dbReference>
<dbReference type="PANTHER" id="PTHR43537">
    <property type="entry name" value="TRANSCRIPTIONAL REGULATOR, GNTR FAMILY"/>
    <property type="match status" value="1"/>
</dbReference>
<dbReference type="PROSITE" id="PS50949">
    <property type="entry name" value="HTH_GNTR"/>
    <property type="match status" value="1"/>
</dbReference>
<dbReference type="GO" id="GO:0003677">
    <property type="term" value="F:DNA binding"/>
    <property type="evidence" value="ECO:0007669"/>
    <property type="project" value="UniProtKB-KW"/>
</dbReference>
<dbReference type="InterPro" id="IPR000524">
    <property type="entry name" value="Tscrpt_reg_HTH_GntR"/>
</dbReference>
<sequence length="244" mass="26967">MTDLSAPRTAQRPRRNLTQMVVADLRERIRSGRLKPGDKLPTEQALIRELGVSRTVVREAIAGLRADGLVEPRQGIGVFVREPARPAPGLSLLSEDAGKISSVIEALELRAAVEIEAAGLAAERRSPAQEAKIRECFEEIAAAMARGEAAEDADFAFHLAVADATNNRHFGEFFEFLGRRTIPRSQLGGPSPVRTPAYVRQIQEEHEQIMTAICRGDAEAAREAMRVHLKGSLERYQRLRRDGR</sequence>
<keyword evidence="3" id="KW-0804">Transcription</keyword>
<gene>
    <name evidence="5" type="ORF">SAMN05428998_1355</name>
</gene>
<keyword evidence="2" id="KW-0238">DNA-binding</keyword>
<dbReference type="GO" id="GO:0003700">
    <property type="term" value="F:DNA-binding transcription factor activity"/>
    <property type="evidence" value="ECO:0007669"/>
    <property type="project" value="InterPro"/>
</dbReference>
<dbReference type="InterPro" id="IPR036390">
    <property type="entry name" value="WH_DNA-bd_sf"/>
</dbReference>
<dbReference type="STRING" id="560819.SAMN05428998_1355"/>
<dbReference type="PRINTS" id="PR00035">
    <property type="entry name" value="HTHGNTR"/>
</dbReference>
<dbReference type="InterPro" id="IPR011711">
    <property type="entry name" value="GntR_C"/>
</dbReference>
<dbReference type="Proteomes" id="UP000192917">
    <property type="component" value="Unassembled WGS sequence"/>
</dbReference>
<dbReference type="Pfam" id="PF00392">
    <property type="entry name" value="GntR"/>
    <property type="match status" value="1"/>
</dbReference>
<dbReference type="Pfam" id="PF07729">
    <property type="entry name" value="FCD"/>
    <property type="match status" value="1"/>
</dbReference>
<protein>
    <submittedName>
        <fullName evidence="5">Transcriptional regulator, GntR family</fullName>
    </submittedName>
</protein>
<evidence type="ECO:0000256" key="2">
    <source>
        <dbReference type="ARBA" id="ARBA00023125"/>
    </source>
</evidence>